<evidence type="ECO:0000256" key="5">
    <source>
        <dbReference type="SAM" id="Phobius"/>
    </source>
</evidence>
<keyword evidence="8" id="KW-1185">Reference proteome</keyword>
<dbReference type="PROSITE" id="PS50198">
    <property type="entry name" value="PPIC_PPIASE_2"/>
    <property type="match status" value="1"/>
</dbReference>
<dbReference type="OrthoDB" id="196786at2"/>
<proteinExistence type="predicted"/>
<evidence type="ECO:0000256" key="4">
    <source>
        <dbReference type="PROSITE-ProRule" id="PRU00278"/>
    </source>
</evidence>
<dbReference type="GO" id="GO:0003755">
    <property type="term" value="F:peptidyl-prolyl cis-trans isomerase activity"/>
    <property type="evidence" value="ECO:0007669"/>
    <property type="project" value="UniProtKB-KW"/>
</dbReference>
<feature type="domain" description="PpiC" evidence="6">
    <location>
        <begin position="143"/>
        <end position="232"/>
    </location>
</feature>
<evidence type="ECO:0000259" key="6">
    <source>
        <dbReference type="PROSITE" id="PS50198"/>
    </source>
</evidence>
<dbReference type="InterPro" id="IPR000297">
    <property type="entry name" value="PPIase_PpiC"/>
</dbReference>
<keyword evidence="4" id="KW-0697">Rotamase</keyword>
<sequence length="301" mass="34329">MKGRTNHDSRARPELLRRVVREPLVGFAAAAVAIFGFNALVAEPEQETILLSPDSVALMIENREAVLGRSLTEQEQDRIVQNLADQEVLVREAVRLGLFMHDPKTRKRLIDQMHFLMAKKAPAPSRQDLERLRSARPDRYLFPRTVSFEHVFFTGDATPAQALLRDLQDGAEIPPEAGDRFWLGRQLEGYTDSQLLTLLGHGFVRDLRALEPGIWSGPVKSARGWHIVRVTAFHDPKPLPEREVQRRLLEDWETDYRRRTYDAQLAEMRRHYRVGLADAPLRAVQEVAGLRPEAGKTGQRP</sequence>
<dbReference type="EMBL" id="FNYD01000013">
    <property type="protein sequence ID" value="SEK04699.1"/>
    <property type="molecule type" value="Genomic_DNA"/>
</dbReference>
<keyword evidence="5" id="KW-1133">Transmembrane helix</keyword>
<keyword evidence="4 7" id="KW-0413">Isomerase</keyword>
<keyword evidence="5" id="KW-0472">Membrane</keyword>
<evidence type="ECO:0000313" key="7">
    <source>
        <dbReference type="EMBL" id="SEK04699.1"/>
    </source>
</evidence>
<reference evidence="7 8" key="1">
    <citation type="submission" date="2016-10" db="EMBL/GenBank/DDBJ databases">
        <authorList>
            <person name="de Groot N.N."/>
        </authorList>
    </citation>
    <scope>NUCLEOTIDE SEQUENCE [LARGE SCALE GENOMIC DNA]</scope>
    <source>
        <strain evidence="7 8">DSM 29340</strain>
    </source>
</reference>
<dbReference type="AlphaFoldDB" id="A0A1H7DSG5"/>
<evidence type="ECO:0000256" key="1">
    <source>
        <dbReference type="ARBA" id="ARBA00018370"/>
    </source>
</evidence>
<dbReference type="Gene3D" id="3.10.50.40">
    <property type="match status" value="1"/>
</dbReference>
<feature type="transmembrane region" description="Helical" evidence="5">
    <location>
        <begin position="20"/>
        <end position="41"/>
    </location>
</feature>
<dbReference type="Pfam" id="PF13145">
    <property type="entry name" value="Rotamase_2"/>
    <property type="match status" value="1"/>
</dbReference>
<dbReference type="InterPro" id="IPR046357">
    <property type="entry name" value="PPIase_dom_sf"/>
</dbReference>
<accession>A0A1H7DSG5</accession>
<dbReference type="STRING" id="1227549.SAMN05444007_11371"/>
<organism evidence="7 8">
    <name type="scientific">Cribrihabitans marinus</name>
    <dbReference type="NCBI Taxonomy" id="1227549"/>
    <lineage>
        <taxon>Bacteria</taxon>
        <taxon>Pseudomonadati</taxon>
        <taxon>Pseudomonadota</taxon>
        <taxon>Alphaproteobacteria</taxon>
        <taxon>Rhodobacterales</taxon>
        <taxon>Paracoccaceae</taxon>
        <taxon>Cribrihabitans</taxon>
    </lineage>
</organism>
<evidence type="ECO:0000256" key="3">
    <source>
        <dbReference type="ARBA" id="ARBA00031484"/>
    </source>
</evidence>
<dbReference type="Proteomes" id="UP000199379">
    <property type="component" value="Unassembled WGS sequence"/>
</dbReference>
<protein>
    <recommendedName>
        <fullName evidence="1">Parvulin-like PPIase</fullName>
    </recommendedName>
    <alternativeName>
        <fullName evidence="2">Peptidyl-prolyl cis-trans isomerase plp</fullName>
    </alternativeName>
    <alternativeName>
        <fullName evidence="3">Rotamase plp</fullName>
    </alternativeName>
</protein>
<name>A0A1H7DSG5_9RHOB</name>
<keyword evidence="5" id="KW-0812">Transmembrane</keyword>
<gene>
    <name evidence="7" type="ORF">SAMN05444007_11371</name>
</gene>
<evidence type="ECO:0000256" key="2">
    <source>
        <dbReference type="ARBA" id="ARBA00030642"/>
    </source>
</evidence>
<evidence type="ECO:0000313" key="8">
    <source>
        <dbReference type="Proteomes" id="UP000199379"/>
    </source>
</evidence>
<dbReference type="RefSeq" id="WP_092370767.1">
    <property type="nucleotide sequence ID" value="NZ_BMGV01000012.1"/>
</dbReference>